<feature type="compositionally biased region" description="Polar residues" evidence="6">
    <location>
        <begin position="741"/>
        <end position="753"/>
    </location>
</feature>
<comment type="subcellular location">
    <subcellularLocation>
        <location evidence="1">Nucleus</location>
    </subcellularLocation>
</comment>
<sequence>MKSGSHRLPTSDPHEDWVDGSWTVDCVCGVNFDDGEEMVKCDECGVWVHTRCSRYVKSDKSFACDKCKTKNSASVRNESEETEVAQFLVELPTKTLRMDNPASVSTHRPFRLWTDIPIEERVHVQGVPGGDPGLFSGAQMSSIFGPHLWKATGYVPKKFNFQYREFPLWDDNVLEGKEDKVHKKGGDQNGNQVDDGAGVLYSLSKEKEKENILPTPVVDSIGVKSNNEEGKQQELLSPKQMTERSMVQPTLENCEKHEKKELKNLDNQHAKKMVGKIEKEGNSKKRAVLLSHAASTFSSNGKQLEFSEDRNSKTFNVDCQGNKNVLGDQVSNGLCDSSTDIASREQTTLRNDSSGGAIPREDDGHHQGLVRSDVSFKANVDVASLVEHHDSQSNPVKEEVVVGDLENLGDIQGVGTGSVGISLHDREPVAGDVQYSNIEIANSLQPDKKLKAEVDVNNHGCFNAYASSPDDFKMDSMRAAVQHPESSSDLLSENAKVNSIISPDASDFQVLDGDKMLDVCNSKDKTNQLQGDTYKSKQEPAGSEGSTGARQMFSGHKHGLKPVLDSSKSSGSVTNHSATSYKRKVVVSVGKSPPTSASVAMSKSSDIHIPAANQSQYAGGRQKGTSESKVRSVKDNASTNVGRDEDKCARLKKIPKEHPRSLSYASKVLQPSKTSEASDSKRAPSDSKDSAIHSSTKEPSVSHVFATPGSGECASSQQTEIVSNFQNKATDSVLPLKGEKTNQPGSQSSSRGNASLLHAPGSSSVSTMLSDEEYALLLHQELNSSPRVTRAPRMRHAGSLPQLTSTTPTSMLMKRTSSSGGKDHGLGSRRKTKDFAKDGSHSSREVDNEAKRPSSRDNRRRDPEYNSDSVSKREADGGAVKGTHSMKTSNSSVSTSNLNSNLSSADVANGQNLSSIRHSPRNVSQEDQEMVGRPTNLTLPGLIAEIMSKGKRMTYEELCNAVVPHWPHLRKHNGERYAYSSHSQAVLDCLRNRSEWARLVDRGPKTSTSRKRRKVDTDSASNESEDNNDNRDRNAKDVGSKGFESHQEDFPKGKRKARKRRRLALQGKGIVRRHRADVVSDDESESFSNTSEDGMSSEEEKQGHGTSLAENETSASSDEVR</sequence>
<dbReference type="Gramene" id="OE9A074035T3">
    <property type="protein sequence ID" value="OE9A074035C3"/>
    <property type="gene ID" value="OE9A074035"/>
</dbReference>
<dbReference type="Pfam" id="PF24659">
    <property type="entry name" value="DUF7648"/>
    <property type="match status" value="1"/>
</dbReference>
<dbReference type="PROSITE" id="PS01359">
    <property type="entry name" value="ZF_PHD_1"/>
    <property type="match status" value="1"/>
</dbReference>
<feature type="domain" description="Zinc finger PHD-type" evidence="7">
    <location>
        <begin position="25"/>
        <end position="68"/>
    </location>
</feature>
<dbReference type="Proteomes" id="UP000594638">
    <property type="component" value="Unassembled WGS sequence"/>
</dbReference>
<feature type="compositionally biased region" description="Polar residues" evidence="6">
    <location>
        <begin position="612"/>
        <end position="623"/>
    </location>
</feature>
<feature type="compositionally biased region" description="Basic and acidic residues" evidence="6">
    <location>
        <begin position="676"/>
        <end position="691"/>
    </location>
</feature>
<dbReference type="InterPro" id="IPR019786">
    <property type="entry name" value="Zinc_finger_PHD-type_CS"/>
</dbReference>
<dbReference type="InterPro" id="IPR013083">
    <property type="entry name" value="Znf_RING/FYVE/PHD"/>
</dbReference>
<feature type="compositionally biased region" description="Basic residues" evidence="6">
    <location>
        <begin position="1053"/>
        <end position="1063"/>
    </location>
</feature>
<feature type="compositionally biased region" description="Basic and acidic residues" evidence="6">
    <location>
        <begin position="1028"/>
        <end position="1052"/>
    </location>
</feature>
<keyword evidence="2" id="KW-0479">Metal-binding</keyword>
<dbReference type="InterPro" id="IPR011011">
    <property type="entry name" value="Znf_FYVE_PHD"/>
</dbReference>
<feature type="compositionally biased region" description="Low complexity" evidence="6">
    <location>
        <begin position="799"/>
        <end position="813"/>
    </location>
</feature>
<accession>A0A8S0QHQ4</accession>
<feature type="region of interest" description="Disordered" evidence="6">
    <location>
        <begin position="733"/>
        <end position="765"/>
    </location>
</feature>
<dbReference type="EMBL" id="CACTIH010001833">
    <property type="protein sequence ID" value="CAA2964994.1"/>
    <property type="molecule type" value="Genomic_DNA"/>
</dbReference>
<dbReference type="SMART" id="SM00249">
    <property type="entry name" value="PHD"/>
    <property type="match status" value="1"/>
</dbReference>
<dbReference type="SUPFAM" id="SSF57903">
    <property type="entry name" value="FYVE/PHD zinc finger"/>
    <property type="match status" value="1"/>
</dbReference>
<feature type="region of interest" description="Disordered" evidence="6">
    <location>
        <begin position="523"/>
        <end position="578"/>
    </location>
</feature>
<evidence type="ECO:0000256" key="3">
    <source>
        <dbReference type="ARBA" id="ARBA00022771"/>
    </source>
</evidence>
<reference evidence="8 9" key="1">
    <citation type="submission" date="2019-12" db="EMBL/GenBank/DDBJ databases">
        <authorList>
            <person name="Alioto T."/>
            <person name="Alioto T."/>
            <person name="Gomez Garrido J."/>
        </authorList>
    </citation>
    <scope>NUCLEOTIDE SEQUENCE [LARGE SCALE GENOMIC DNA]</scope>
</reference>
<feature type="compositionally biased region" description="Basic and acidic residues" evidence="6">
    <location>
        <begin position="642"/>
        <end position="660"/>
    </location>
</feature>
<keyword evidence="3" id="KW-0863">Zinc-finger</keyword>
<evidence type="ECO:0000313" key="9">
    <source>
        <dbReference type="Proteomes" id="UP000594638"/>
    </source>
</evidence>
<dbReference type="PANTHER" id="PTHR14571:SF9">
    <property type="entry name" value="HISTONE-LYSINE N-METHYLTRANSFERASE SET-26-RELATED"/>
    <property type="match status" value="1"/>
</dbReference>
<dbReference type="Gene3D" id="3.30.40.10">
    <property type="entry name" value="Zinc/RING finger domain, C3HC4 (zinc finger)"/>
    <property type="match status" value="1"/>
</dbReference>
<feature type="compositionally biased region" description="Low complexity" evidence="6">
    <location>
        <begin position="888"/>
        <end position="909"/>
    </location>
</feature>
<dbReference type="AlphaFoldDB" id="A0A8S0QHQ4"/>
<dbReference type="GO" id="GO:0005634">
    <property type="term" value="C:nucleus"/>
    <property type="evidence" value="ECO:0007669"/>
    <property type="project" value="UniProtKB-SubCell"/>
</dbReference>
<evidence type="ECO:0000256" key="4">
    <source>
        <dbReference type="ARBA" id="ARBA00022833"/>
    </source>
</evidence>
<proteinExistence type="predicted"/>
<keyword evidence="5" id="KW-0539">Nucleus</keyword>
<feature type="compositionally biased region" description="Basic and acidic residues" evidence="6">
    <location>
        <begin position="833"/>
        <end position="876"/>
    </location>
</feature>
<keyword evidence="4" id="KW-0862">Zinc</keyword>
<feature type="compositionally biased region" description="Basic and acidic residues" evidence="6">
    <location>
        <begin position="624"/>
        <end position="634"/>
    </location>
</feature>
<feature type="region of interest" description="Disordered" evidence="6">
    <location>
        <begin position="345"/>
        <end position="367"/>
    </location>
</feature>
<feature type="region of interest" description="Disordered" evidence="6">
    <location>
        <begin position="1001"/>
        <end position="1121"/>
    </location>
</feature>
<dbReference type="InterPro" id="IPR001965">
    <property type="entry name" value="Znf_PHD"/>
</dbReference>
<feature type="compositionally biased region" description="Polar residues" evidence="6">
    <location>
        <begin position="1104"/>
        <end position="1121"/>
    </location>
</feature>
<feature type="region of interest" description="Disordered" evidence="6">
    <location>
        <begin position="786"/>
        <end position="934"/>
    </location>
</feature>
<evidence type="ECO:0000256" key="5">
    <source>
        <dbReference type="ARBA" id="ARBA00023242"/>
    </source>
</evidence>
<feature type="compositionally biased region" description="Polar residues" evidence="6">
    <location>
        <begin position="345"/>
        <end position="354"/>
    </location>
</feature>
<evidence type="ECO:0000259" key="7">
    <source>
        <dbReference type="SMART" id="SM00249"/>
    </source>
</evidence>
<evidence type="ECO:0000256" key="1">
    <source>
        <dbReference type="ARBA" id="ARBA00004123"/>
    </source>
</evidence>
<gene>
    <name evidence="8" type="ORF">OLEA9_A074035</name>
</gene>
<feature type="compositionally biased region" description="Polar residues" evidence="6">
    <location>
        <begin position="566"/>
        <end position="578"/>
    </location>
</feature>
<protein>
    <submittedName>
        <fullName evidence="8">Phd finger</fullName>
    </submittedName>
</protein>
<organism evidence="8 9">
    <name type="scientific">Olea europaea subsp. europaea</name>
    <dbReference type="NCBI Taxonomy" id="158383"/>
    <lineage>
        <taxon>Eukaryota</taxon>
        <taxon>Viridiplantae</taxon>
        <taxon>Streptophyta</taxon>
        <taxon>Embryophyta</taxon>
        <taxon>Tracheophyta</taxon>
        <taxon>Spermatophyta</taxon>
        <taxon>Magnoliopsida</taxon>
        <taxon>eudicotyledons</taxon>
        <taxon>Gunneridae</taxon>
        <taxon>Pentapetalae</taxon>
        <taxon>asterids</taxon>
        <taxon>lamiids</taxon>
        <taxon>Lamiales</taxon>
        <taxon>Oleaceae</taxon>
        <taxon>Oleeae</taxon>
        <taxon>Olea</taxon>
    </lineage>
</organism>
<evidence type="ECO:0000256" key="6">
    <source>
        <dbReference type="SAM" id="MobiDB-lite"/>
    </source>
</evidence>
<dbReference type="PANTHER" id="PTHR14571">
    <property type="entry name" value="HISTONE-LYSINE N-METHYLTRANSFERASE SET-26-RELATED"/>
    <property type="match status" value="1"/>
</dbReference>
<name>A0A8S0QHQ4_OLEEU</name>
<dbReference type="OrthoDB" id="79252at2759"/>
<dbReference type="GO" id="GO:0008270">
    <property type="term" value="F:zinc ion binding"/>
    <property type="evidence" value="ECO:0007669"/>
    <property type="project" value="UniProtKB-KW"/>
</dbReference>
<feature type="region of interest" description="Disordered" evidence="6">
    <location>
        <begin position="612"/>
        <end position="718"/>
    </location>
</feature>
<keyword evidence="9" id="KW-1185">Reference proteome</keyword>
<comment type="caution">
    <text evidence="8">The sequence shown here is derived from an EMBL/GenBank/DDBJ whole genome shotgun (WGS) entry which is preliminary data.</text>
</comment>
<feature type="compositionally biased region" description="Polar residues" evidence="6">
    <location>
        <begin position="910"/>
        <end position="925"/>
    </location>
</feature>
<evidence type="ECO:0000313" key="8">
    <source>
        <dbReference type="EMBL" id="CAA2964994.1"/>
    </source>
</evidence>
<evidence type="ECO:0000256" key="2">
    <source>
        <dbReference type="ARBA" id="ARBA00022723"/>
    </source>
</evidence>
<dbReference type="InterPro" id="IPR056065">
    <property type="entry name" value="DUF7648"/>
</dbReference>